<protein>
    <submittedName>
        <fullName evidence="2">Uncharacterized protein</fullName>
    </submittedName>
</protein>
<evidence type="ECO:0000313" key="2">
    <source>
        <dbReference type="EMBL" id="KAJ8391348.1"/>
    </source>
</evidence>
<keyword evidence="3" id="KW-1185">Reference proteome</keyword>
<dbReference type="AlphaFoldDB" id="A0AAD7WC70"/>
<feature type="compositionally biased region" description="Basic and acidic residues" evidence="1">
    <location>
        <begin position="372"/>
        <end position="392"/>
    </location>
</feature>
<evidence type="ECO:0000256" key="1">
    <source>
        <dbReference type="SAM" id="MobiDB-lite"/>
    </source>
</evidence>
<feature type="region of interest" description="Disordered" evidence="1">
    <location>
        <begin position="352"/>
        <end position="453"/>
    </location>
</feature>
<proteinExistence type="predicted"/>
<dbReference type="Proteomes" id="UP001221898">
    <property type="component" value="Unassembled WGS sequence"/>
</dbReference>
<accession>A0AAD7WC70</accession>
<evidence type="ECO:0000313" key="3">
    <source>
        <dbReference type="Proteomes" id="UP001221898"/>
    </source>
</evidence>
<dbReference type="EMBL" id="JAINUG010000158">
    <property type="protein sequence ID" value="KAJ8391348.1"/>
    <property type="molecule type" value="Genomic_DNA"/>
</dbReference>
<name>A0AAD7WC70_9TELE</name>
<reference evidence="2" key="1">
    <citation type="journal article" date="2023" name="Science">
        <title>Genome structures resolve the early diversification of teleost fishes.</title>
        <authorList>
            <person name="Parey E."/>
            <person name="Louis A."/>
            <person name="Montfort J."/>
            <person name="Bouchez O."/>
            <person name="Roques C."/>
            <person name="Iampietro C."/>
            <person name="Lluch J."/>
            <person name="Castinel A."/>
            <person name="Donnadieu C."/>
            <person name="Desvignes T."/>
            <person name="Floi Bucao C."/>
            <person name="Jouanno E."/>
            <person name="Wen M."/>
            <person name="Mejri S."/>
            <person name="Dirks R."/>
            <person name="Jansen H."/>
            <person name="Henkel C."/>
            <person name="Chen W.J."/>
            <person name="Zahm M."/>
            <person name="Cabau C."/>
            <person name="Klopp C."/>
            <person name="Thompson A.W."/>
            <person name="Robinson-Rechavi M."/>
            <person name="Braasch I."/>
            <person name="Lecointre G."/>
            <person name="Bobe J."/>
            <person name="Postlethwait J.H."/>
            <person name="Berthelot C."/>
            <person name="Roest Crollius H."/>
            <person name="Guiguen Y."/>
        </authorList>
    </citation>
    <scope>NUCLEOTIDE SEQUENCE</scope>
    <source>
        <strain evidence="2">NC1722</strain>
    </source>
</reference>
<feature type="compositionally biased region" description="Basic and acidic residues" evidence="1">
    <location>
        <begin position="1"/>
        <end position="14"/>
    </location>
</feature>
<organism evidence="2 3">
    <name type="scientific">Aldrovandia affinis</name>
    <dbReference type="NCBI Taxonomy" id="143900"/>
    <lineage>
        <taxon>Eukaryota</taxon>
        <taxon>Metazoa</taxon>
        <taxon>Chordata</taxon>
        <taxon>Craniata</taxon>
        <taxon>Vertebrata</taxon>
        <taxon>Euteleostomi</taxon>
        <taxon>Actinopterygii</taxon>
        <taxon>Neopterygii</taxon>
        <taxon>Teleostei</taxon>
        <taxon>Notacanthiformes</taxon>
        <taxon>Halosauridae</taxon>
        <taxon>Aldrovandia</taxon>
    </lineage>
</organism>
<comment type="caution">
    <text evidence="2">The sequence shown here is derived from an EMBL/GenBank/DDBJ whole genome shotgun (WGS) entry which is preliminary data.</text>
</comment>
<feature type="region of interest" description="Disordered" evidence="1">
    <location>
        <begin position="269"/>
        <end position="340"/>
    </location>
</feature>
<sequence>MTVTKAKPEIPKEEETSEENGVQGGMLNWISHGFANALPQPAGTLRLSRANSEAKGCTWSATRLRQGGGVIGWIVQGLGKVVPHPDDKYKDGSEPDDEIHYAKDVPDADPLSNKPVVEVQSEDDVFKLHASTQPFSPSMIDWIKNGFEKMVPQPEIQAPLPSEPPSKKDVSAPVKVTFPPIESPEEETNGSNMMGWIVKGLGHMMPQLVLKPKEDTGEGAEVVQNICICQEPVDMVVEDMDSDWENENQQQALNFQLGMLSQVLAEQQEDAEMQTEQYTPSMEPAGDSQEQLESRSCAVELAGRAEESVQYEEDQGEILSTEATHKASNREQLPNIQEEENKDVSECLDNMYPVEGTLSPTQLVSDAEEEKDPSTEAKEPEVPRQGSQHEAKQQLPEPMKTHPQTKEPEPDEAMESDSLTPPVDKPVTQQPEPTKDGHPLSATAQEDETAEEGCGMPTSCIAVRNWLMCMPHTSACLAHFNQLLQENNMTLPKLPTKPLLPLITQQIHRLPPQLSQLPQRAQQYYLNILNRLNSLKPQQDA</sequence>
<feature type="region of interest" description="Disordered" evidence="1">
    <location>
        <begin position="1"/>
        <end position="21"/>
    </location>
</feature>
<gene>
    <name evidence="2" type="ORF">AAFF_G00089780</name>
</gene>